<dbReference type="RefSeq" id="WP_286278758.1">
    <property type="nucleotide sequence ID" value="NZ_AP027731.1"/>
</dbReference>
<gene>
    <name evidence="1" type="ORF">GCM10025866_13470</name>
</gene>
<name>A0ABN6XML1_9MICO</name>
<reference evidence="2" key="1">
    <citation type="journal article" date="2019" name="Int. J. Syst. Evol. Microbiol.">
        <title>The Global Catalogue of Microorganisms (GCM) 10K type strain sequencing project: providing services to taxonomists for standard genome sequencing and annotation.</title>
        <authorList>
            <consortium name="The Broad Institute Genomics Platform"/>
            <consortium name="The Broad Institute Genome Sequencing Center for Infectious Disease"/>
            <person name="Wu L."/>
            <person name="Ma J."/>
        </authorList>
    </citation>
    <scope>NUCLEOTIDE SEQUENCE [LARGE SCALE GENOMIC DNA]</scope>
    <source>
        <strain evidence="2">NBRC 108725</strain>
    </source>
</reference>
<sequence length="256" mass="27885">MDLELVPLTHVYGGGLFFDTAHIEEAMRAWVDWVHTVPDTVTSSVALVRFPPIDEVPEALRGKFVLHLRFAFVGADEEGERLLAPMREAAPTFLDLVGEMPTSAIGSIHNDADQPGPAWDRGMQLEDIDQEFVTEFLARAGAGTDVPFIAIEIRHIGGAASAEQHGGTAIGGRQAPFTLVMIGVPVPELFAEAMPQKSDYIVAGILPWIASETNINFLGHVASTQQFASAWPSDAFDRLANTRTTWDPDRMFAYGP</sequence>
<dbReference type="Gene3D" id="3.40.462.20">
    <property type="match status" value="1"/>
</dbReference>
<evidence type="ECO:0000313" key="2">
    <source>
        <dbReference type="Proteomes" id="UP001321498"/>
    </source>
</evidence>
<accession>A0ABN6XML1</accession>
<dbReference type="EMBL" id="AP027731">
    <property type="protein sequence ID" value="BDZ45438.1"/>
    <property type="molecule type" value="Genomic_DNA"/>
</dbReference>
<dbReference type="Proteomes" id="UP001321498">
    <property type="component" value="Chromosome"/>
</dbReference>
<keyword evidence="2" id="KW-1185">Reference proteome</keyword>
<organism evidence="1 2">
    <name type="scientific">Naasia aerilata</name>
    <dbReference type="NCBI Taxonomy" id="1162966"/>
    <lineage>
        <taxon>Bacteria</taxon>
        <taxon>Bacillati</taxon>
        <taxon>Actinomycetota</taxon>
        <taxon>Actinomycetes</taxon>
        <taxon>Micrococcales</taxon>
        <taxon>Microbacteriaceae</taxon>
        <taxon>Naasia</taxon>
    </lineage>
</organism>
<evidence type="ECO:0000313" key="1">
    <source>
        <dbReference type="EMBL" id="BDZ45438.1"/>
    </source>
</evidence>
<protein>
    <submittedName>
        <fullName evidence="1">Uncharacterized protein</fullName>
    </submittedName>
</protein>
<proteinExistence type="predicted"/>